<dbReference type="SUPFAM" id="SSF160246">
    <property type="entry name" value="EspE N-terminal domain-like"/>
    <property type="match status" value="1"/>
</dbReference>
<comment type="caution">
    <text evidence="2">The sequence shown here is derived from an EMBL/GenBank/DDBJ whole genome shotgun (WGS) entry which is preliminary data.</text>
</comment>
<dbReference type="InterPro" id="IPR037257">
    <property type="entry name" value="T2SS_E_N_sf"/>
</dbReference>
<dbReference type="Proteomes" id="UP000060487">
    <property type="component" value="Unassembled WGS sequence"/>
</dbReference>
<dbReference type="InterPro" id="IPR014710">
    <property type="entry name" value="RmlC-like_jellyroll"/>
</dbReference>
<dbReference type="PANTHER" id="PTHR24567:SF26">
    <property type="entry name" value="REGULATORY PROTEIN YEIL"/>
    <property type="match status" value="1"/>
</dbReference>
<dbReference type="Gene3D" id="2.60.120.10">
    <property type="entry name" value="Jelly Rolls"/>
    <property type="match status" value="1"/>
</dbReference>
<dbReference type="Pfam" id="PF00027">
    <property type="entry name" value="cNMP_binding"/>
    <property type="match status" value="1"/>
</dbReference>
<dbReference type="InterPro" id="IPR000595">
    <property type="entry name" value="cNMP-bd_dom"/>
</dbReference>
<dbReference type="PROSITE" id="PS50042">
    <property type="entry name" value="CNMP_BINDING_3"/>
    <property type="match status" value="1"/>
</dbReference>
<dbReference type="InterPro" id="IPR050397">
    <property type="entry name" value="Env_Response_Regulators"/>
</dbReference>
<dbReference type="EMBL" id="LNQR01000068">
    <property type="protein sequence ID" value="KWT84406.1"/>
    <property type="molecule type" value="Genomic_DNA"/>
</dbReference>
<name>A0ABR5SIV2_9BACT</name>
<keyword evidence="3" id="KW-1185">Reference proteome</keyword>
<evidence type="ECO:0000313" key="2">
    <source>
        <dbReference type="EMBL" id="KWT84406.1"/>
    </source>
</evidence>
<evidence type="ECO:0000259" key="1">
    <source>
        <dbReference type="PROSITE" id="PS50042"/>
    </source>
</evidence>
<dbReference type="RefSeq" id="WP_085052514.1">
    <property type="nucleotide sequence ID" value="NZ_LNQR01000068.1"/>
</dbReference>
<dbReference type="PANTHER" id="PTHR24567">
    <property type="entry name" value="CRP FAMILY TRANSCRIPTIONAL REGULATORY PROTEIN"/>
    <property type="match status" value="1"/>
</dbReference>
<accession>A0ABR5SIV2</accession>
<organism evidence="2 3">
    <name type="scientific">Candidatus Magnetominusculus xianensis</name>
    <dbReference type="NCBI Taxonomy" id="1748249"/>
    <lineage>
        <taxon>Bacteria</taxon>
        <taxon>Pseudomonadati</taxon>
        <taxon>Nitrospirota</taxon>
        <taxon>Nitrospiria</taxon>
        <taxon>Nitrospirales</taxon>
        <taxon>Nitrospiraceae</taxon>
        <taxon>Candidatus Magnetominusculus</taxon>
    </lineage>
</organism>
<evidence type="ECO:0000313" key="3">
    <source>
        <dbReference type="Proteomes" id="UP000060487"/>
    </source>
</evidence>
<dbReference type="InterPro" id="IPR018490">
    <property type="entry name" value="cNMP-bd_dom_sf"/>
</dbReference>
<sequence length="290" mass="33592">MDNRLFFGNYLLKKKLISEEDILYALKYQSERTPPFIETAVNMGFFDMKQVYEILTMQANTDLSFEEVALERGCLTSSQITEIENARENARPHIGEILVKTGAISEDIMAAELHTFHQTTERFTELSEILRGVKMFQSISDRALEGLAIISEKVICKQNERIIHEGEKAECFYCVVTGSLRVTKNNSDDWDKEIFIYTITNNDVFGVSSIFEEEKRAAHVTAEGECVLLRFDRERFLEFLREHPKAAYHILLFIVQRLVYKLHQSHKELANERKQIINPQQAEPSMDDIV</sequence>
<gene>
    <name evidence="2" type="ORF">ASN18_1901</name>
</gene>
<feature type="domain" description="Cyclic nucleotide-binding" evidence="1">
    <location>
        <begin position="135"/>
        <end position="240"/>
    </location>
</feature>
<proteinExistence type="predicted"/>
<dbReference type="SMART" id="SM00100">
    <property type="entry name" value="cNMP"/>
    <property type="match status" value="1"/>
</dbReference>
<dbReference type="CDD" id="cd00038">
    <property type="entry name" value="CAP_ED"/>
    <property type="match status" value="1"/>
</dbReference>
<dbReference type="SUPFAM" id="SSF51206">
    <property type="entry name" value="cAMP-binding domain-like"/>
    <property type="match status" value="1"/>
</dbReference>
<reference evidence="2 3" key="1">
    <citation type="submission" date="2015-11" db="EMBL/GenBank/DDBJ databases">
        <authorList>
            <person name="Lin W."/>
        </authorList>
    </citation>
    <scope>NUCLEOTIDE SEQUENCE [LARGE SCALE GENOMIC DNA]</scope>
    <source>
        <strain evidence="2 3">HCH-1</strain>
    </source>
</reference>
<protein>
    <submittedName>
        <fullName evidence="2">Cyclic nucleotide-binding protein</fullName>
    </submittedName>
</protein>